<dbReference type="EMBL" id="KV419405">
    <property type="protein sequence ID" value="KZS94012.1"/>
    <property type="molecule type" value="Genomic_DNA"/>
</dbReference>
<name>A0A164VBZ4_9AGAM</name>
<protein>
    <submittedName>
        <fullName evidence="1">Uncharacterized protein</fullName>
    </submittedName>
</protein>
<reference evidence="1 2" key="1">
    <citation type="journal article" date="2016" name="Mol. Biol. Evol.">
        <title>Comparative Genomics of Early-Diverging Mushroom-Forming Fungi Provides Insights into the Origins of Lignocellulose Decay Capabilities.</title>
        <authorList>
            <person name="Nagy L.G."/>
            <person name="Riley R."/>
            <person name="Tritt A."/>
            <person name="Adam C."/>
            <person name="Daum C."/>
            <person name="Floudas D."/>
            <person name="Sun H."/>
            <person name="Yadav J.S."/>
            <person name="Pangilinan J."/>
            <person name="Larsson K.H."/>
            <person name="Matsuura K."/>
            <person name="Barry K."/>
            <person name="Labutti K."/>
            <person name="Kuo R."/>
            <person name="Ohm R.A."/>
            <person name="Bhattacharya S.S."/>
            <person name="Shirouzu T."/>
            <person name="Yoshinaga Y."/>
            <person name="Martin F.M."/>
            <person name="Grigoriev I.V."/>
            <person name="Hibbett D.S."/>
        </authorList>
    </citation>
    <scope>NUCLEOTIDE SEQUENCE [LARGE SCALE GENOMIC DNA]</scope>
    <source>
        <strain evidence="1 2">HHB9708</strain>
    </source>
</reference>
<dbReference type="AlphaFoldDB" id="A0A164VBZ4"/>
<gene>
    <name evidence="1" type="ORF">SISNIDRAFT_55290</name>
</gene>
<keyword evidence="2" id="KW-1185">Reference proteome</keyword>
<proteinExistence type="predicted"/>
<evidence type="ECO:0000313" key="1">
    <source>
        <dbReference type="EMBL" id="KZS94012.1"/>
    </source>
</evidence>
<sequence>MVLKQGWLWTGEHPFRRQFDGTVSVGEIGWKEGEIWCPAPLVCRFPVSRSGDYHIHGLRFRGGRWEPLEGTPIEGYLRYTFDRRPTEEVFAQLWTWTPWTDQVREVLSGSGLLIGPEVGLNAHVLRAVTHLSFAADASGTVPDGNTSCINYFFRPPHSDGSMPDSPGFWSFASDPHDMGDASVGTLGLVKSFDLNSAVEFVRMSKPLLALLQDLNSHGFLPFPKSARTCTQSSTIHPEVPLKKGVSGSLLAGAQNSFNKIFRRKTVDLRMCKRKNS</sequence>
<evidence type="ECO:0000313" key="2">
    <source>
        <dbReference type="Proteomes" id="UP000076722"/>
    </source>
</evidence>
<organism evidence="1 2">
    <name type="scientific">Sistotremastrum niveocremeum HHB9708</name>
    <dbReference type="NCBI Taxonomy" id="1314777"/>
    <lineage>
        <taxon>Eukaryota</taxon>
        <taxon>Fungi</taxon>
        <taxon>Dikarya</taxon>
        <taxon>Basidiomycota</taxon>
        <taxon>Agaricomycotina</taxon>
        <taxon>Agaricomycetes</taxon>
        <taxon>Sistotremastrales</taxon>
        <taxon>Sistotremastraceae</taxon>
        <taxon>Sertulicium</taxon>
        <taxon>Sertulicium niveocremeum</taxon>
    </lineage>
</organism>
<accession>A0A164VBZ4</accession>
<dbReference type="Proteomes" id="UP000076722">
    <property type="component" value="Unassembled WGS sequence"/>
</dbReference>